<accession>X1APU1</accession>
<proteinExistence type="predicted"/>
<dbReference type="AlphaFoldDB" id="X1APU1"/>
<reference evidence="1" key="1">
    <citation type="journal article" date="2014" name="Front. Microbiol.">
        <title>High frequency of phylogenetically diverse reductive dehalogenase-homologous genes in deep subseafloor sedimentary metagenomes.</title>
        <authorList>
            <person name="Kawai M."/>
            <person name="Futagami T."/>
            <person name="Toyoda A."/>
            <person name="Takaki Y."/>
            <person name="Nishi S."/>
            <person name="Hori S."/>
            <person name="Arai W."/>
            <person name="Tsubouchi T."/>
            <person name="Morono Y."/>
            <person name="Uchiyama I."/>
            <person name="Ito T."/>
            <person name="Fujiyama A."/>
            <person name="Inagaki F."/>
            <person name="Takami H."/>
        </authorList>
    </citation>
    <scope>NUCLEOTIDE SEQUENCE</scope>
    <source>
        <strain evidence="1">Expedition CK06-06</strain>
    </source>
</reference>
<protein>
    <submittedName>
        <fullName evidence="1">Uncharacterized protein</fullName>
    </submittedName>
</protein>
<comment type="caution">
    <text evidence="1">The sequence shown here is derived from an EMBL/GenBank/DDBJ whole genome shotgun (WGS) entry which is preliminary data.</text>
</comment>
<evidence type="ECO:0000313" key="1">
    <source>
        <dbReference type="EMBL" id="GAG84774.1"/>
    </source>
</evidence>
<name>X1APU1_9ZZZZ</name>
<organism evidence="1">
    <name type="scientific">marine sediment metagenome</name>
    <dbReference type="NCBI Taxonomy" id="412755"/>
    <lineage>
        <taxon>unclassified sequences</taxon>
        <taxon>metagenomes</taxon>
        <taxon>ecological metagenomes</taxon>
    </lineage>
</organism>
<sequence length="68" mass="7774">MSLIEKGLKIPRHEFRRILDKNSHLKRLILNYLEGVGTYGPKIPLIPAGPIITLWSITHLCNLNCNHC</sequence>
<dbReference type="EMBL" id="BART01010075">
    <property type="protein sequence ID" value="GAG84774.1"/>
    <property type="molecule type" value="Genomic_DNA"/>
</dbReference>
<gene>
    <name evidence="1" type="ORF">S01H4_22087</name>
</gene>